<evidence type="ECO:0000256" key="1">
    <source>
        <dbReference type="SAM" id="MobiDB-lite"/>
    </source>
</evidence>
<reference evidence="2 3" key="1">
    <citation type="journal article" date="2010" name="Nature">
        <title>Perigord black truffle genome uncovers evolutionary origins and mechanisms of symbiosis.</title>
        <authorList>
            <person name="Martin F."/>
            <person name="Kohler A."/>
            <person name="Murat C."/>
            <person name="Balestrini R."/>
            <person name="Coutinho P.M."/>
            <person name="Jaillon O."/>
            <person name="Montanini B."/>
            <person name="Morin E."/>
            <person name="Noel B."/>
            <person name="Percudani R."/>
            <person name="Porcel B."/>
            <person name="Rubini A."/>
            <person name="Amicucci A."/>
            <person name="Amselem J."/>
            <person name="Anthouard V."/>
            <person name="Arcioni S."/>
            <person name="Artiguenave F."/>
            <person name="Aury J.M."/>
            <person name="Ballario P."/>
            <person name="Bolchi A."/>
            <person name="Brenna A."/>
            <person name="Brun A."/>
            <person name="Buee M."/>
            <person name="Cantarel B."/>
            <person name="Chevalier G."/>
            <person name="Couloux A."/>
            <person name="Da Silva C."/>
            <person name="Denoeud F."/>
            <person name="Duplessis S."/>
            <person name="Ghignone S."/>
            <person name="Hilselberger B."/>
            <person name="Iotti M."/>
            <person name="Marcais B."/>
            <person name="Mello A."/>
            <person name="Miranda M."/>
            <person name="Pacioni G."/>
            <person name="Quesneville H."/>
            <person name="Riccioni C."/>
            <person name="Ruotolo R."/>
            <person name="Splivallo R."/>
            <person name="Stocchi V."/>
            <person name="Tisserant E."/>
            <person name="Viscomi A.R."/>
            <person name="Zambonelli A."/>
            <person name="Zampieri E."/>
            <person name="Henrissat B."/>
            <person name="Lebrun M.H."/>
            <person name="Paolocci F."/>
            <person name="Bonfante P."/>
            <person name="Ottonello S."/>
            <person name="Wincker P."/>
        </authorList>
    </citation>
    <scope>NUCLEOTIDE SEQUENCE [LARGE SCALE GENOMIC DNA]</scope>
    <source>
        <strain evidence="2 3">Mel28</strain>
    </source>
</reference>
<evidence type="ECO:0000313" key="3">
    <source>
        <dbReference type="Proteomes" id="UP000006911"/>
    </source>
</evidence>
<feature type="compositionally biased region" description="Basic and acidic residues" evidence="1">
    <location>
        <begin position="119"/>
        <end position="139"/>
    </location>
</feature>
<keyword evidence="3" id="KW-1185">Reference proteome</keyword>
<dbReference type="KEGG" id="tml:GSTUM_00010442001"/>
<name>D5GLW1_TUBMM</name>
<organism evidence="2 3">
    <name type="scientific">Tuber melanosporum (strain Mel28)</name>
    <name type="common">Perigord black truffle</name>
    <dbReference type="NCBI Taxonomy" id="656061"/>
    <lineage>
        <taxon>Eukaryota</taxon>
        <taxon>Fungi</taxon>
        <taxon>Dikarya</taxon>
        <taxon>Ascomycota</taxon>
        <taxon>Pezizomycotina</taxon>
        <taxon>Pezizomycetes</taxon>
        <taxon>Pezizales</taxon>
        <taxon>Tuberaceae</taxon>
        <taxon>Tuber</taxon>
    </lineage>
</organism>
<feature type="region of interest" description="Disordered" evidence="1">
    <location>
        <begin position="1"/>
        <end position="55"/>
    </location>
</feature>
<protein>
    <submittedName>
        <fullName evidence="2">(Perigord truffle) hypothetical protein</fullName>
    </submittedName>
</protein>
<evidence type="ECO:0000313" key="2">
    <source>
        <dbReference type="EMBL" id="CAZ85528.1"/>
    </source>
</evidence>
<dbReference type="GeneID" id="9187308"/>
<dbReference type="Proteomes" id="UP000006911">
    <property type="component" value="Unassembled WGS sequence"/>
</dbReference>
<feature type="compositionally biased region" description="Basic and acidic residues" evidence="1">
    <location>
        <begin position="11"/>
        <end position="20"/>
    </location>
</feature>
<dbReference type="AlphaFoldDB" id="D5GLW1"/>
<gene>
    <name evidence="2" type="ORF">GSTUM_00010442001</name>
</gene>
<dbReference type="EMBL" id="FN430351">
    <property type="protein sequence ID" value="CAZ85528.1"/>
    <property type="molecule type" value="Genomic_DNA"/>
</dbReference>
<proteinExistence type="predicted"/>
<sequence>MVRLAAATLEPRPRSSDQKQHQGSSGRQYARSPIPLPSPATPSHRFPIHPPSHRRNFTIFIPDTPAIPTPIIYCPPSRQPSRGICRFTVRKLLNHSRCHNELLSVVDNTYSVSAEGEGADDKGLGEEYRGERTDGEKTGCSRLPRHRATDIGTYKIYPRSCSDSGSSSCAPSSR</sequence>
<dbReference type="HOGENOM" id="CLU_1541229_0_0_1"/>
<feature type="region of interest" description="Disordered" evidence="1">
    <location>
        <begin position="114"/>
        <end position="144"/>
    </location>
</feature>
<dbReference type="InParanoid" id="D5GLW1"/>
<accession>D5GLW1</accession>
<dbReference type="RefSeq" id="XP_002841337.1">
    <property type="nucleotide sequence ID" value="XM_002841291.1"/>
</dbReference>